<dbReference type="GeneID" id="93761059"/>
<dbReference type="Proteomes" id="UP001432071">
    <property type="component" value="Chromosome"/>
</dbReference>
<organism evidence="2 3">
    <name type="scientific">Streptomyces bobili</name>
    <dbReference type="NCBI Taxonomy" id="67280"/>
    <lineage>
        <taxon>Bacteria</taxon>
        <taxon>Bacillati</taxon>
        <taxon>Actinomycetota</taxon>
        <taxon>Actinomycetes</taxon>
        <taxon>Kitasatosporales</taxon>
        <taxon>Streptomycetaceae</taxon>
        <taxon>Streptomyces</taxon>
    </lineage>
</organism>
<accession>A0ABZ1QTZ9</accession>
<evidence type="ECO:0000313" key="2">
    <source>
        <dbReference type="EMBL" id="WUN86159.1"/>
    </source>
</evidence>
<evidence type="ECO:0000313" key="3">
    <source>
        <dbReference type="Proteomes" id="UP001432071"/>
    </source>
</evidence>
<keyword evidence="1" id="KW-0812">Transmembrane</keyword>
<keyword evidence="1" id="KW-1133">Transmembrane helix</keyword>
<gene>
    <name evidence="2" type="ORF">OHT53_08795</name>
</gene>
<dbReference type="EMBL" id="CP108038">
    <property type="protein sequence ID" value="WUN86159.1"/>
    <property type="molecule type" value="Genomic_DNA"/>
</dbReference>
<keyword evidence="1" id="KW-0472">Membrane</keyword>
<keyword evidence="3" id="KW-1185">Reference proteome</keyword>
<evidence type="ECO:0000256" key="1">
    <source>
        <dbReference type="SAM" id="Phobius"/>
    </source>
</evidence>
<sequence length="362" mass="39495">MAAEDPTDDEVRAALDAFLKRGGKGRPGPSPTDFVLTRVHLLEGTVIRSVEDRTEETRHRPGTVDLSQRPLYEVLDDYKLGPHETPLDQPLDLVRRGTVHVRSCDCGNGRRRCADCNGMTYRPCEPAQVCAQCQGVTACTQYLKHGGLPGTPPRPPKQGRPIRPEERVTCEGCHSPDSACPGCRGWGKVRCTDCEAPGRIPCTPCGRTGTVRCATCAGHGHLTSWTAGRIKWTSSAEAVTSPVPRPRRVATELDSGGWHQDRLGDGPLPDDLSPGHRDALAPYLRRRKRETARQVSIQRLTVVKATPSASGNQEFYVFRNAEGRLDVVRRLSEEGRWKATLAVVVAALVALAVLVLVLVLAL</sequence>
<proteinExistence type="predicted"/>
<reference evidence="2" key="1">
    <citation type="submission" date="2022-10" db="EMBL/GenBank/DDBJ databases">
        <title>The complete genomes of actinobacterial strains from the NBC collection.</title>
        <authorList>
            <person name="Joergensen T.S."/>
            <person name="Alvarez Arevalo M."/>
            <person name="Sterndorff E.B."/>
            <person name="Faurdal D."/>
            <person name="Vuksanovic O."/>
            <person name="Mourched A.-S."/>
            <person name="Charusanti P."/>
            <person name="Shaw S."/>
            <person name="Blin K."/>
            <person name="Weber T."/>
        </authorList>
    </citation>
    <scope>NUCLEOTIDE SEQUENCE</scope>
    <source>
        <strain evidence="2">NBC_00302</strain>
    </source>
</reference>
<feature type="transmembrane region" description="Helical" evidence="1">
    <location>
        <begin position="339"/>
        <end position="361"/>
    </location>
</feature>
<name>A0ABZ1QTZ9_9ACTN</name>
<protein>
    <submittedName>
        <fullName evidence="2">Uncharacterized protein</fullName>
    </submittedName>
</protein>
<dbReference type="RefSeq" id="WP_328734626.1">
    <property type="nucleotide sequence ID" value="NZ_CP108038.1"/>
</dbReference>